<dbReference type="Pfam" id="PF11951">
    <property type="entry name" value="Fungal_trans_2"/>
    <property type="match status" value="1"/>
</dbReference>
<dbReference type="EMBL" id="KN847500">
    <property type="protein sequence ID" value="KIW10535.1"/>
    <property type="molecule type" value="Genomic_DNA"/>
</dbReference>
<dbReference type="GO" id="GO:0008270">
    <property type="term" value="F:zinc ion binding"/>
    <property type="evidence" value="ECO:0007669"/>
    <property type="project" value="InterPro"/>
</dbReference>
<evidence type="ECO:0000256" key="3">
    <source>
        <dbReference type="ARBA" id="ARBA00023125"/>
    </source>
</evidence>
<dbReference type="InterPro" id="IPR021858">
    <property type="entry name" value="Fun_TF"/>
</dbReference>
<dbReference type="GeneID" id="27338582"/>
<keyword evidence="3" id="KW-0238">DNA-binding</keyword>
<evidence type="ECO:0000256" key="2">
    <source>
        <dbReference type="ARBA" id="ARBA00023015"/>
    </source>
</evidence>
<feature type="domain" description="Zn(2)-C6 fungal-type" evidence="6">
    <location>
        <begin position="19"/>
        <end position="49"/>
    </location>
</feature>
<keyword evidence="8" id="KW-1185">Reference proteome</keyword>
<dbReference type="GO" id="GO:0045944">
    <property type="term" value="P:positive regulation of transcription by RNA polymerase II"/>
    <property type="evidence" value="ECO:0007669"/>
    <property type="project" value="TreeGrafter"/>
</dbReference>
<organism evidence="7 8">
    <name type="scientific">Exophiala spinifera</name>
    <dbReference type="NCBI Taxonomy" id="91928"/>
    <lineage>
        <taxon>Eukaryota</taxon>
        <taxon>Fungi</taxon>
        <taxon>Dikarya</taxon>
        <taxon>Ascomycota</taxon>
        <taxon>Pezizomycotina</taxon>
        <taxon>Eurotiomycetes</taxon>
        <taxon>Chaetothyriomycetidae</taxon>
        <taxon>Chaetothyriales</taxon>
        <taxon>Herpotrichiellaceae</taxon>
        <taxon>Exophiala</taxon>
    </lineage>
</organism>
<dbReference type="PANTHER" id="PTHR37534:SF49">
    <property type="entry name" value="LYSINE BIOSYNTHESIS REGULATORY PROTEIN LYS14"/>
    <property type="match status" value="1"/>
</dbReference>
<dbReference type="SUPFAM" id="SSF57701">
    <property type="entry name" value="Zn2/Cys6 DNA-binding domain"/>
    <property type="match status" value="1"/>
</dbReference>
<dbReference type="Pfam" id="PF00172">
    <property type="entry name" value="Zn_clus"/>
    <property type="match status" value="1"/>
</dbReference>
<dbReference type="InterPro" id="IPR001138">
    <property type="entry name" value="Zn2Cys6_DnaBD"/>
</dbReference>
<dbReference type="PRINTS" id="PR00755">
    <property type="entry name" value="AFLATOXINBRP"/>
</dbReference>
<name>A0A0D2AVU7_9EURO</name>
<evidence type="ECO:0000313" key="8">
    <source>
        <dbReference type="Proteomes" id="UP000053328"/>
    </source>
</evidence>
<dbReference type="HOGENOM" id="CLU_015493_4_0_1"/>
<dbReference type="PROSITE" id="PS50048">
    <property type="entry name" value="ZN2_CY6_FUNGAL_2"/>
    <property type="match status" value="1"/>
</dbReference>
<evidence type="ECO:0000256" key="4">
    <source>
        <dbReference type="ARBA" id="ARBA00023163"/>
    </source>
</evidence>
<dbReference type="Gene3D" id="4.10.240.10">
    <property type="entry name" value="Zn(2)-C6 fungal-type DNA-binding domain"/>
    <property type="match status" value="1"/>
</dbReference>
<dbReference type="PROSITE" id="PS00463">
    <property type="entry name" value="ZN2_CY6_FUNGAL_1"/>
    <property type="match status" value="1"/>
</dbReference>
<comment type="subcellular location">
    <subcellularLocation>
        <location evidence="1">Nucleus</location>
    </subcellularLocation>
</comment>
<evidence type="ECO:0000313" key="7">
    <source>
        <dbReference type="EMBL" id="KIW10535.1"/>
    </source>
</evidence>
<evidence type="ECO:0000259" key="6">
    <source>
        <dbReference type="PROSITE" id="PS50048"/>
    </source>
</evidence>
<gene>
    <name evidence="7" type="ORF">PV08_11499</name>
</gene>
<reference evidence="7 8" key="1">
    <citation type="submission" date="2015-01" db="EMBL/GenBank/DDBJ databases">
        <title>The Genome Sequence of Exophiala spinifera CBS89968.</title>
        <authorList>
            <consortium name="The Broad Institute Genomics Platform"/>
            <person name="Cuomo C."/>
            <person name="de Hoog S."/>
            <person name="Gorbushina A."/>
            <person name="Stielow B."/>
            <person name="Teixiera M."/>
            <person name="Abouelleil A."/>
            <person name="Chapman S.B."/>
            <person name="Priest M."/>
            <person name="Young S.K."/>
            <person name="Wortman J."/>
            <person name="Nusbaum C."/>
            <person name="Birren B."/>
        </authorList>
    </citation>
    <scope>NUCLEOTIDE SEQUENCE [LARGE SCALE GENOMIC DNA]</scope>
    <source>
        <strain evidence="7 8">CBS 89968</strain>
    </source>
</reference>
<keyword evidence="2" id="KW-0805">Transcription regulation</keyword>
<proteinExistence type="predicted"/>
<protein>
    <recommendedName>
        <fullName evidence="6">Zn(2)-C6 fungal-type domain-containing protein</fullName>
    </recommendedName>
</protein>
<keyword evidence="5" id="KW-0539">Nucleus</keyword>
<dbReference type="InterPro" id="IPR036864">
    <property type="entry name" value="Zn2-C6_fun-type_DNA-bd_sf"/>
</dbReference>
<keyword evidence="4" id="KW-0804">Transcription</keyword>
<dbReference type="RefSeq" id="XP_016230751.1">
    <property type="nucleotide sequence ID" value="XM_016385807.1"/>
</dbReference>
<sequence>MPRPRKSTTGPIKRRTRTGCQSCRIRKIKCGEQKPVCEQCKAKGLECVSATALKWESEYASKGLSFGRAGVWSKGRGRTGQFSPSTIALPNDRGVWCPVPRVFPYSFVNTTVDNIQDLLDYDDYFETTLNNLPVAISEAETEPAESRSTSSLSPWLTAQQLVRPVHSIAPPLDLLPDVELCTSNETNLLLSYYLHKVCPLSTASLSSDSPLGSLLVPFALSGSTLTMNSILALAACHRSRRDYSYQATALQLSHAVLQELRARLRDSDPRLVAMSPETLVVMVLLCMFEITNECDKRWVIHLKGARDLVRLRRQFMLQSTPSSEESQLVQFCERYFAFQDVIGRTACGEDPVFGSDFWEDSSECDQWLGCSPELVSVLSKITELGREDRSVRDTREYHATTAALEIQLSGLKQQIWDTDDDVLSQAAELKRLAAELYLQCLLNGAEPSMPWVSAQVDEILNLVALLLERQVVAGITWPLFVAAVQLELDRPFRKPQNLSFAPTYARPFVLYALERLSDSMANVTRTRSVIEKIWQARDLQHLSEYARDVQKNDWEYFVAPFCGNMSLA</sequence>
<dbReference type="OrthoDB" id="5069333at2759"/>
<dbReference type="GO" id="GO:0005634">
    <property type="term" value="C:nucleus"/>
    <property type="evidence" value="ECO:0007669"/>
    <property type="project" value="UniProtKB-SubCell"/>
</dbReference>
<dbReference type="GO" id="GO:0000976">
    <property type="term" value="F:transcription cis-regulatory region binding"/>
    <property type="evidence" value="ECO:0007669"/>
    <property type="project" value="TreeGrafter"/>
</dbReference>
<evidence type="ECO:0000256" key="5">
    <source>
        <dbReference type="ARBA" id="ARBA00023242"/>
    </source>
</evidence>
<dbReference type="Proteomes" id="UP000053328">
    <property type="component" value="Unassembled WGS sequence"/>
</dbReference>
<dbReference type="GO" id="GO:0000981">
    <property type="term" value="F:DNA-binding transcription factor activity, RNA polymerase II-specific"/>
    <property type="evidence" value="ECO:0007669"/>
    <property type="project" value="InterPro"/>
</dbReference>
<dbReference type="STRING" id="91928.A0A0D2AVU7"/>
<dbReference type="SMART" id="SM00066">
    <property type="entry name" value="GAL4"/>
    <property type="match status" value="1"/>
</dbReference>
<dbReference type="AlphaFoldDB" id="A0A0D2AVU7"/>
<dbReference type="CDD" id="cd00067">
    <property type="entry name" value="GAL4"/>
    <property type="match status" value="1"/>
</dbReference>
<evidence type="ECO:0000256" key="1">
    <source>
        <dbReference type="ARBA" id="ARBA00004123"/>
    </source>
</evidence>
<accession>A0A0D2AVU7</accession>
<dbReference type="PANTHER" id="PTHR37534">
    <property type="entry name" value="TRANSCRIPTIONAL ACTIVATOR PROTEIN UGA3"/>
    <property type="match status" value="1"/>
</dbReference>
<dbReference type="VEuPathDB" id="FungiDB:PV08_11499"/>